<gene>
    <name evidence="2" type="ORF">HMPREF9712_01478</name>
</gene>
<proteinExistence type="predicted"/>
<accession>A0ABP2NCD2</accession>
<dbReference type="EMBL" id="AGEC02000020">
    <property type="protein sequence ID" value="EHO10373.1"/>
    <property type="molecule type" value="Genomic_DNA"/>
</dbReference>
<keyword evidence="1" id="KW-0812">Transmembrane</keyword>
<sequence length="46" mass="5391">MCFKEMVDVLFLGKRFFVKMAVFLGDILMSFLLVKNAIFKVKILFV</sequence>
<name>A0ABP2NCD2_9FLAO</name>
<reference evidence="2" key="1">
    <citation type="submission" date="2012-07" db="EMBL/GenBank/DDBJ databases">
        <title>The Genome Sequence of Myroides odoratimimus CCUG 10230.</title>
        <authorList>
            <consortium name="The Broad Institute Genome Sequencing Platform"/>
            <person name="Earl A."/>
            <person name="Ward D."/>
            <person name="Feldgarden M."/>
            <person name="Gevers D."/>
            <person name="Huys G."/>
            <person name="Walker B."/>
            <person name="Young S.K."/>
            <person name="Zeng Q."/>
            <person name="Gargeya S."/>
            <person name="Fitzgerald M."/>
            <person name="Haas B."/>
            <person name="Abouelleil A."/>
            <person name="Alvarado L."/>
            <person name="Arachchi H.M."/>
            <person name="Berlin A.M."/>
            <person name="Chapman S.B."/>
            <person name="Goldberg J."/>
            <person name="Griggs A."/>
            <person name="Gujja S."/>
            <person name="Hansen M."/>
            <person name="Howarth C."/>
            <person name="Imamovic A."/>
            <person name="Larimer J."/>
            <person name="McCowen C."/>
            <person name="Montmayeur A."/>
            <person name="Murphy C."/>
            <person name="Neiman D."/>
            <person name="Pearson M."/>
            <person name="Priest M."/>
            <person name="Roberts A."/>
            <person name="Saif S."/>
            <person name="Shea T."/>
            <person name="Sisk P."/>
            <person name="Sykes S."/>
            <person name="Wortman J."/>
            <person name="Nusbaum C."/>
            <person name="Birren B."/>
        </authorList>
    </citation>
    <scope>NUCLEOTIDE SEQUENCE [LARGE SCALE GENOMIC DNA]</scope>
    <source>
        <strain evidence="2">CCUG 10230</strain>
    </source>
</reference>
<evidence type="ECO:0000256" key="1">
    <source>
        <dbReference type="SAM" id="Phobius"/>
    </source>
</evidence>
<dbReference type="Proteomes" id="UP000005402">
    <property type="component" value="Unassembled WGS sequence"/>
</dbReference>
<keyword evidence="3" id="KW-1185">Reference proteome</keyword>
<protein>
    <submittedName>
        <fullName evidence="2">Uncharacterized protein</fullName>
    </submittedName>
</protein>
<evidence type="ECO:0000313" key="3">
    <source>
        <dbReference type="Proteomes" id="UP000005402"/>
    </source>
</evidence>
<keyword evidence="1" id="KW-1133">Transmembrane helix</keyword>
<feature type="transmembrane region" description="Helical" evidence="1">
    <location>
        <begin position="16"/>
        <end position="34"/>
    </location>
</feature>
<keyword evidence="1" id="KW-0472">Membrane</keyword>
<evidence type="ECO:0000313" key="2">
    <source>
        <dbReference type="EMBL" id="EHO10373.1"/>
    </source>
</evidence>
<comment type="caution">
    <text evidence="2">The sequence shown here is derived from an EMBL/GenBank/DDBJ whole genome shotgun (WGS) entry which is preliminary data.</text>
</comment>
<organism evidence="2 3">
    <name type="scientific">Myroides odoratimimus CCUG 10230</name>
    <dbReference type="NCBI Taxonomy" id="883150"/>
    <lineage>
        <taxon>Bacteria</taxon>
        <taxon>Pseudomonadati</taxon>
        <taxon>Bacteroidota</taxon>
        <taxon>Flavobacteriia</taxon>
        <taxon>Flavobacteriales</taxon>
        <taxon>Flavobacteriaceae</taxon>
        <taxon>Myroides</taxon>
    </lineage>
</organism>